<comment type="subcellular location">
    <subcellularLocation>
        <location evidence="7">Cytoplasm</location>
    </subcellularLocation>
</comment>
<comment type="catalytic activity">
    <reaction evidence="7">
        <text>guanosine(34) in tRNA + queuine = queuosine(34) in tRNA + guanine</text>
        <dbReference type="Rhea" id="RHEA:16633"/>
        <dbReference type="Rhea" id="RHEA-COMP:10341"/>
        <dbReference type="Rhea" id="RHEA-COMP:18571"/>
        <dbReference type="ChEBI" id="CHEBI:16235"/>
        <dbReference type="ChEBI" id="CHEBI:17433"/>
        <dbReference type="ChEBI" id="CHEBI:74269"/>
        <dbReference type="ChEBI" id="CHEBI:194431"/>
        <dbReference type="EC" id="2.4.2.64"/>
    </reaction>
</comment>
<sequence>MRAIHRLPLPPPPPPSAFPPYAAKDFFRFELVHQSTKSRARVGRIHTPHGVIDTPGFVPVGTNAALKGVTQVQSDASGAQLMFANSYHLLLQPGPDVIRDAGGLHSFMGRSRPIITDSGGFQVFSLAYGSVHEELKGNSSKQNKYHTAANSTSSVVKITEDGVIFKSYRDGRRISLTPESSVQIQKAYGADIIIPFDELPPYHITPEKLEASVMRTHRWEARSLHEHLKQVNLQAMYGVVHGGTDQRLRQMSAEYISSLPFDGHAIGGSMGKDRAEMMDLLTFLRPLLPDAKPIHLLGIADEPSLHECVPLGIDTFDSCYPTRAGRHGSLFSSSRGGTLHIARGKFANDKGPIDADCSCPACTQHSVGYIHHLFKAKEPTAMMLATLHNLHYMVRLMAKILWGDDEDVDPPPEVQPWRMVTPRLKTMDVALVLCLNIGTDPPDIVKPTPCARKECWVEPFSMPAQKALETIGKTLQSQYERWQPRARYRQSLDPTADEIKQLCVSLRRHAKHDRVLFHYNGHGVPRPTANGEVWVFNKSYTQYIPLLVYELQVWVGTPSIYVFDCSAAGILLQHFRATDAILLAACGATEVLPMHPSLCADVFTSCLTTPITVALRWFLSQNEKSMGHLEPSVIDRIPVWLDFASPAKPPPPQLPIILQMLLNQALRLRALSLLTAFFELGPYAINLTLNVGIFPYVEKLLQSPAPELRHVLVSIWCKILLLDKSCQVDLVKVHGHAYFLHHLVGTSPVSTSQKIQSLAVLARLCDGYVPAQELLHPHIGAIIPILTDVHPNVRLWACLVLGKSWEHCINMEVSAASAALVHVAASDPSPSTRAAAVFALGTLCKSQSNGVLLAAQMSGSLVEDASPLVRREGILAYAGVVLRPGNISPLEEEEGDLKFLLHVLTQVQQKDPFIPIRRLVKMILARVPTVALASSSVVPRENSLPTSTNLDTTVGKNSLPARDKADTVVLPPQLQSKLYAWAAAELLTPSGKIPREDDHDPTGFDPLSSEGQLTMQRSRNYACIRATATQLGLGEDNDIRHYGLHLRQSAVFNSKSEMTSLMVFHPSRVTSLGWINEETESILYCGSDDGVVKLYENTSSNMVLAFAAVPDLAPGTRGSGLITTWQQQSGLFFAGGNSTTLRGWQLDQERCTIALPTQTEACVTSLHSDESIGCMAAGFGDGTIRLFDVRSNKAPMVLKEHTSWVVGAHLYQSKYELLSGSVSGELKFWDLRYNKSSVKTFEAHRSPMTALAVHAFAPVYATGSHNQFIKVFRQDGEQLALIRYHEGFLGERIGPVSCLAFHPHRLLLAAGATDSLIAIYSSDK</sequence>
<dbReference type="GO" id="GO:0008479">
    <property type="term" value="F:tRNA-guanosine(34) queuine transglycosylase activity"/>
    <property type="evidence" value="ECO:0007669"/>
    <property type="project" value="UniProtKB-UniRule"/>
</dbReference>
<dbReference type="InterPro" id="IPR011989">
    <property type="entry name" value="ARM-like"/>
</dbReference>
<evidence type="ECO:0000313" key="10">
    <source>
        <dbReference type="EMBL" id="RHX99889.1"/>
    </source>
</evidence>
<dbReference type="Pfam" id="PF00400">
    <property type="entry name" value="WD40"/>
    <property type="match status" value="2"/>
</dbReference>
<dbReference type="GO" id="GO:0010506">
    <property type="term" value="P:regulation of autophagy"/>
    <property type="evidence" value="ECO:0007669"/>
    <property type="project" value="TreeGrafter"/>
</dbReference>
<feature type="binding site" evidence="7">
    <location>
        <position position="359"/>
    </location>
    <ligand>
        <name>Zn(2+)</name>
        <dbReference type="ChEBI" id="CHEBI:29105"/>
    </ligand>
</feature>
<feature type="repeat" description="WD" evidence="8">
    <location>
        <begin position="1198"/>
        <end position="1239"/>
    </location>
</feature>
<dbReference type="GO" id="GO:0046872">
    <property type="term" value="F:metal ion binding"/>
    <property type="evidence" value="ECO:0007669"/>
    <property type="project" value="UniProtKB-KW"/>
</dbReference>
<dbReference type="EMBL" id="QUTA01010243">
    <property type="protein sequence ID" value="RHX99889.1"/>
    <property type="molecule type" value="Genomic_DNA"/>
</dbReference>
<dbReference type="HAMAP" id="MF_00168">
    <property type="entry name" value="Q_tRNA_Tgt"/>
    <property type="match status" value="1"/>
</dbReference>
<feature type="binding site" evidence="7">
    <location>
        <position position="357"/>
    </location>
    <ligand>
        <name>Zn(2+)</name>
        <dbReference type="ChEBI" id="CHEBI:29105"/>
    </ligand>
</feature>
<evidence type="ECO:0000256" key="3">
    <source>
        <dbReference type="ARBA" id="ARBA00022676"/>
    </source>
</evidence>
<dbReference type="GO" id="GO:0031929">
    <property type="term" value="P:TOR signaling"/>
    <property type="evidence" value="ECO:0007669"/>
    <property type="project" value="InterPro"/>
</dbReference>
<keyword evidence="5 7" id="KW-0819">tRNA processing</keyword>
<dbReference type="VEuPathDB" id="FungiDB:H257_18373"/>
<comment type="caution">
    <text evidence="7">Lacks conserved residue(s) required for the propagation of feature annotation.</text>
</comment>
<evidence type="ECO:0000256" key="5">
    <source>
        <dbReference type="ARBA" id="ARBA00022694"/>
    </source>
</evidence>
<dbReference type="PROSITE" id="PS50082">
    <property type="entry name" value="WD_REPEATS_2"/>
    <property type="match status" value="1"/>
</dbReference>
<dbReference type="EC" id="2.4.2.64" evidence="7"/>
<dbReference type="SMART" id="SM00320">
    <property type="entry name" value="WD40"/>
    <property type="match status" value="5"/>
</dbReference>
<feature type="binding site" evidence="7">
    <location>
        <position position="268"/>
    </location>
    <ligand>
        <name>substrate</name>
    </ligand>
</feature>
<evidence type="ECO:0000256" key="2">
    <source>
        <dbReference type="ARBA" id="ARBA00022574"/>
    </source>
</evidence>
<feature type="region of interest" description="RNA binding; important for wobble base 34 recognition" evidence="7">
    <location>
        <begin position="322"/>
        <end position="326"/>
    </location>
</feature>
<dbReference type="SMART" id="SM01302">
    <property type="entry name" value="Raptor_N"/>
    <property type="match status" value="1"/>
</dbReference>
<reference evidence="10 11" key="1">
    <citation type="submission" date="2018-08" db="EMBL/GenBank/DDBJ databases">
        <title>Aphanomyces genome sequencing and annotation.</title>
        <authorList>
            <person name="Minardi D."/>
            <person name="Oidtmann B."/>
            <person name="Van Der Giezen M."/>
            <person name="Studholme D.J."/>
        </authorList>
    </citation>
    <scope>NUCLEOTIDE SEQUENCE [LARGE SCALE GENOMIC DNA]</scope>
    <source>
        <strain evidence="10 11">Yx</strain>
    </source>
</reference>
<evidence type="ECO:0000256" key="8">
    <source>
        <dbReference type="PROSITE-ProRule" id="PRU00221"/>
    </source>
</evidence>
<feature type="binding site" evidence="7">
    <location>
        <position position="197"/>
    </location>
    <ligand>
        <name>substrate</name>
    </ligand>
</feature>
<keyword evidence="7" id="KW-0862">Zinc</keyword>
<dbReference type="SUPFAM" id="SSF51713">
    <property type="entry name" value="tRNA-guanine transglycosylase"/>
    <property type="match status" value="1"/>
</dbReference>
<dbReference type="GO" id="GO:0006400">
    <property type="term" value="P:tRNA modification"/>
    <property type="evidence" value="ECO:0007669"/>
    <property type="project" value="InterPro"/>
</dbReference>
<organism evidence="10 11">
    <name type="scientific">Aphanomyces astaci</name>
    <name type="common">Crayfish plague agent</name>
    <dbReference type="NCBI Taxonomy" id="112090"/>
    <lineage>
        <taxon>Eukaryota</taxon>
        <taxon>Sar</taxon>
        <taxon>Stramenopiles</taxon>
        <taxon>Oomycota</taxon>
        <taxon>Saprolegniomycetes</taxon>
        <taxon>Saprolegniales</taxon>
        <taxon>Verrucalvaceae</taxon>
        <taxon>Aphanomyces</taxon>
    </lineage>
</organism>
<evidence type="ECO:0000313" key="11">
    <source>
        <dbReference type="Proteomes" id="UP000266239"/>
    </source>
</evidence>
<comment type="cofactor">
    <cofactor evidence="7">
        <name>Zn(2+)</name>
        <dbReference type="ChEBI" id="CHEBI:29105"/>
    </cofactor>
</comment>
<accession>A0A396ZWH4</accession>
<dbReference type="Pfam" id="PF14538">
    <property type="entry name" value="Raptor_N"/>
    <property type="match status" value="1"/>
</dbReference>
<keyword evidence="6" id="KW-0677">Repeat</keyword>
<proteinExistence type="inferred from homology"/>
<gene>
    <name evidence="10" type="ORF">DYB25_006437</name>
</gene>
<dbReference type="InterPro" id="IPR015943">
    <property type="entry name" value="WD40/YVTN_repeat-like_dom_sf"/>
</dbReference>
<keyword evidence="4 7" id="KW-0808">Transferase</keyword>
<dbReference type="InterPro" id="IPR001680">
    <property type="entry name" value="WD40_rpt"/>
</dbReference>
<name>A0A396ZWH4_APHAT</name>
<evidence type="ECO:0000256" key="7">
    <source>
        <dbReference type="HAMAP-Rule" id="MF_03218"/>
    </source>
</evidence>
<dbReference type="PANTHER" id="PTHR12848">
    <property type="entry name" value="REGULATORY-ASSOCIATED PROTEIN OF MTOR"/>
    <property type="match status" value="1"/>
</dbReference>
<dbReference type="InterPro" id="IPR004083">
    <property type="entry name" value="Raptor"/>
</dbReference>
<protein>
    <recommendedName>
        <fullName evidence="7">Queuine tRNA-ribosyltransferase catalytic subunit 1</fullName>
        <ecNumber evidence="7">2.4.2.64</ecNumber>
    </recommendedName>
    <alternativeName>
        <fullName evidence="7">Guanine insertion enzyme</fullName>
    </alternativeName>
    <alternativeName>
        <fullName evidence="7">tRNA-guanine transglycosylase</fullName>
    </alternativeName>
</protein>
<feature type="binding site" evidence="7">
    <location>
        <begin position="117"/>
        <end position="121"/>
    </location>
    <ligand>
        <name>substrate</name>
    </ligand>
</feature>
<dbReference type="Proteomes" id="UP000266239">
    <property type="component" value="Unassembled WGS sequence"/>
</dbReference>
<keyword evidence="7" id="KW-0479">Metal-binding</keyword>
<evidence type="ECO:0000256" key="1">
    <source>
        <dbReference type="ARBA" id="ARBA00009257"/>
    </source>
</evidence>
<dbReference type="GO" id="GO:0030674">
    <property type="term" value="F:protein-macromolecule adaptor activity"/>
    <property type="evidence" value="ECO:0007669"/>
    <property type="project" value="TreeGrafter"/>
</dbReference>
<dbReference type="GO" id="GO:0005737">
    <property type="term" value="C:cytoplasm"/>
    <property type="evidence" value="ECO:0007669"/>
    <property type="project" value="UniProtKB-SubCell"/>
</dbReference>
<feature type="binding site" evidence="7">
    <location>
        <position position="388"/>
    </location>
    <ligand>
        <name>Zn(2+)</name>
        <dbReference type="ChEBI" id="CHEBI:29105"/>
    </ligand>
</feature>
<dbReference type="VEuPathDB" id="FungiDB:H257_18374"/>
<keyword evidence="7" id="KW-0963">Cytoplasm</keyword>
<dbReference type="Gene3D" id="2.130.10.10">
    <property type="entry name" value="YVTN repeat-like/Quinoprotein amine dehydrogenase"/>
    <property type="match status" value="2"/>
</dbReference>
<dbReference type="Pfam" id="PF01702">
    <property type="entry name" value="TGT"/>
    <property type="match status" value="1"/>
</dbReference>
<dbReference type="PRINTS" id="PR01547">
    <property type="entry name" value="YEAST176DUF"/>
</dbReference>
<dbReference type="InterPro" id="IPR036322">
    <property type="entry name" value="WD40_repeat_dom_sf"/>
</dbReference>
<dbReference type="Gene3D" id="3.20.20.105">
    <property type="entry name" value="Queuine tRNA-ribosyltransferase-like"/>
    <property type="match status" value="1"/>
</dbReference>
<comment type="caution">
    <text evidence="10">The sequence shown here is derived from an EMBL/GenBank/DDBJ whole genome shotgun (WGS) entry which is preliminary data.</text>
</comment>
<comment type="similarity">
    <text evidence="1">Belongs to the WD repeat RAPTOR family.</text>
</comment>
<comment type="subunit">
    <text evidence="7">Heterodimer of a catalytic subunit and an accessory subunit.</text>
</comment>
<feature type="binding site" evidence="7">
    <location>
        <position position="362"/>
    </location>
    <ligand>
        <name>Zn(2+)</name>
        <dbReference type="ChEBI" id="CHEBI:29105"/>
    </ligand>
</feature>
<keyword evidence="2 8" id="KW-0853">WD repeat</keyword>
<evidence type="ECO:0000256" key="4">
    <source>
        <dbReference type="ARBA" id="ARBA00022679"/>
    </source>
</evidence>
<comment type="function">
    <text evidence="7">Catalytic subunit of the queuine tRNA-ribosyltransferase (TGT) that catalyzes the base-exchange of a guanine (G) residue with queuine (Q) at position 34 (anticodon wobble position) in tRNAs with GU(N) anticodons (tRNA-Asp, -Asn, -His and -Tyr), resulting in the hypermodified nucleoside queuosine (7-(((4,5-cis-dihydroxy-2-cyclopenten-1-yl)amino)methyl)-7-deazaguanosine). Catalysis occurs through a double-displacement mechanism. The nucleophile active site attacks the C1' of nucleotide 34 to detach the guanine base from the RNA, forming a covalent enzyme-RNA intermediate. The proton acceptor active site deprotonates the incoming queuine, allowing a nucleophilic attack on the C1' of the ribose to form the product.</text>
</comment>
<dbReference type="InterPro" id="IPR029347">
    <property type="entry name" value="Raptor_N"/>
</dbReference>
<feature type="active site" description="Proton acceptor" evidence="7">
    <location>
        <position position="117"/>
    </location>
</feature>
<feature type="active site" description="Nucleophile" evidence="7">
    <location>
        <position position="317"/>
    </location>
</feature>
<dbReference type="InterPro" id="IPR036511">
    <property type="entry name" value="TGT-like_sf"/>
</dbReference>
<dbReference type="NCBIfam" id="TIGR00449">
    <property type="entry name" value="tgt_general"/>
    <property type="match status" value="1"/>
</dbReference>
<dbReference type="PANTHER" id="PTHR12848:SF16">
    <property type="entry name" value="REGULATORY-ASSOCIATED PROTEIN OF MTOR"/>
    <property type="match status" value="1"/>
</dbReference>
<dbReference type="SUPFAM" id="SSF48371">
    <property type="entry name" value="ARM repeat"/>
    <property type="match status" value="1"/>
</dbReference>
<dbReference type="GO" id="GO:0031931">
    <property type="term" value="C:TORC1 complex"/>
    <property type="evidence" value="ECO:0007669"/>
    <property type="project" value="InterPro"/>
</dbReference>
<dbReference type="GO" id="GO:0071230">
    <property type="term" value="P:cellular response to amino acid stimulus"/>
    <property type="evidence" value="ECO:0007669"/>
    <property type="project" value="TreeGrafter"/>
</dbReference>
<evidence type="ECO:0000259" key="9">
    <source>
        <dbReference type="SMART" id="SM01302"/>
    </source>
</evidence>
<dbReference type="InterPro" id="IPR016024">
    <property type="entry name" value="ARM-type_fold"/>
</dbReference>
<keyword evidence="3 7" id="KW-0328">Glycosyltransferase</keyword>
<evidence type="ECO:0000256" key="6">
    <source>
        <dbReference type="ARBA" id="ARBA00022737"/>
    </source>
</evidence>
<dbReference type="Gene3D" id="1.25.10.10">
    <property type="entry name" value="Leucine-rich Repeat Variant"/>
    <property type="match status" value="1"/>
</dbReference>
<dbReference type="GO" id="GO:0009267">
    <property type="term" value="P:cellular response to starvation"/>
    <property type="evidence" value="ECO:0007669"/>
    <property type="project" value="TreeGrafter"/>
</dbReference>
<dbReference type="SUPFAM" id="SSF50978">
    <property type="entry name" value="WD40 repeat-like"/>
    <property type="match status" value="1"/>
</dbReference>
<dbReference type="GO" id="GO:0030307">
    <property type="term" value="P:positive regulation of cell growth"/>
    <property type="evidence" value="ECO:0007669"/>
    <property type="project" value="TreeGrafter"/>
</dbReference>
<dbReference type="InterPro" id="IPR004803">
    <property type="entry name" value="TGT"/>
</dbReference>
<dbReference type="NCBIfam" id="TIGR00430">
    <property type="entry name" value="Q_tRNA_tgt"/>
    <property type="match status" value="1"/>
</dbReference>
<dbReference type="InterPro" id="IPR002616">
    <property type="entry name" value="tRNA_ribo_trans-like"/>
</dbReference>
<comment type="similarity">
    <text evidence="7">Belongs to the queuine tRNA-ribosyltransferase family.</text>
</comment>
<feature type="domain" description="Raptor N-terminal CASPase-like" evidence="9">
    <location>
        <begin position="423"/>
        <end position="576"/>
    </location>
</feature>